<proteinExistence type="predicted"/>
<reference evidence="1 2" key="1">
    <citation type="submission" date="2017-07" db="EMBL/GenBank/DDBJ databases">
        <title>First draft Genome Sequence of Nocardia cerradoensis isolated from human infection.</title>
        <authorList>
            <person name="Carrasco G."/>
        </authorList>
    </citation>
    <scope>NUCLEOTIDE SEQUENCE [LARGE SCALE GENOMIC DNA]</scope>
    <source>
        <strain evidence="1 2">CNM20130759</strain>
    </source>
</reference>
<keyword evidence="2" id="KW-1185">Reference proteome</keyword>
<dbReference type="EMBL" id="NGAF01000035">
    <property type="protein sequence ID" value="OXR40305.1"/>
    <property type="molecule type" value="Genomic_DNA"/>
</dbReference>
<evidence type="ECO:0000313" key="1">
    <source>
        <dbReference type="EMBL" id="OXR40305.1"/>
    </source>
</evidence>
<gene>
    <name evidence="1" type="ORF">B7C42_07643</name>
</gene>
<accession>A0A231GUT7</accession>
<dbReference type="AlphaFoldDB" id="A0A231GUT7"/>
<protein>
    <submittedName>
        <fullName evidence="1">Uncharacterized protein</fullName>
    </submittedName>
</protein>
<evidence type="ECO:0000313" key="2">
    <source>
        <dbReference type="Proteomes" id="UP000215506"/>
    </source>
</evidence>
<dbReference type="Proteomes" id="UP000215506">
    <property type="component" value="Unassembled WGS sequence"/>
</dbReference>
<sequence length="221" mass="25105">MVDGSVRGIAHDEENDSEFDDVYMAIGNYITRFSEVIHLMRQQIADYLAPASERFRTPVSPLLDALFDKMTAGPVVESYFAMSSQAANLDRDDTQIRSTLRKLMVAQVEFRNQIAHADWHVGWRYADTKEAIPFTVRKTKSSGLGYPVLTDLDLTPASICAEVCALQELFHTVMLFGSVCRMRQRGVEAKLTEVLEVVRDGSATVRERENWEERYNSWVTS</sequence>
<organism evidence="1 2">
    <name type="scientific">Nocardia cerradoensis</name>
    <dbReference type="NCBI Taxonomy" id="85688"/>
    <lineage>
        <taxon>Bacteria</taxon>
        <taxon>Bacillati</taxon>
        <taxon>Actinomycetota</taxon>
        <taxon>Actinomycetes</taxon>
        <taxon>Mycobacteriales</taxon>
        <taxon>Nocardiaceae</taxon>
        <taxon>Nocardia</taxon>
    </lineage>
</organism>
<comment type="caution">
    <text evidence="1">The sequence shown here is derived from an EMBL/GenBank/DDBJ whole genome shotgun (WGS) entry which is preliminary data.</text>
</comment>
<name>A0A231GUT7_9NOCA</name>